<dbReference type="Proteomes" id="UP000011776">
    <property type="component" value="Unassembled WGS sequence"/>
</dbReference>
<evidence type="ECO:0000313" key="2">
    <source>
        <dbReference type="Proteomes" id="UP000011776"/>
    </source>
</evidence>
<dbReference type="AlphaFoldDB" id="M3HW62"/>
<name>M3HW62_LEPIR</name>
<dbReference type="EMBL" id="AFME02000438">
    <property type="protein sequence ID" value="EMG07927.1"/>
    <property type="molecule type" value="Genomic_DNA"/>
</dbReference>
<reference evidence="1 2" key="1">
    <citation type="submission" date="2013-02" db="EMBL/GenBank/DDBJ databases">
        <authorList>
            <person name="Harkins D.M."/>
            <person name="Durkin A.S."/>
            <person name="Brinkac L.M."/>
            <person name="Haft D.H."/>
            <person name="Selengut J.D."/>
            <person name="Sanka R."/>
            <person name="DePew J."/>
            <person name="Purushe J."/>
            <person name="Tulsiani S.M."/>
            <person name="Graham G.C."/>
            <person name="Burns M.-A."/>
            <person name="Dohnt M.F."/>
            <person name="Smythe L.D."/>
            <person name="McKay D.B."/>
            <person name="Craig S.B."/>
            <person name="Vinetz J.M."/>
            <person name="Sutton G.G."/>
            <person name="Nierman W.C."/>
            <person name="Fouts D.E."/>
        </authorList>
    </citation>
    <scope>NUCLEOTIDE SEQUENCE [LARGE SCALE GENOMIC DNA]</scope>
    <source>
        <strain evidence="1 2">LT2186</strain>
    </source>
</reference>
<sequence length="44" mass="4955">MLSQGHITMGFKKISRTKKLRQFHYQGGIKLRQNGALLGLKNVG</sequence>
<accession>M3HW62</accession>
<organism evidence="1 2">
    <name type="scientific">Leptospira interrogans serovar Grippotyphosa str. LT2186</name>
    <dbReference type="NCBI Taxonomy" id="1001599"/>
    <lineage>
        <taxon>Bacteria</taxon>
        <taxon>Pseudomonadati</taxon>
        <taxon>Spirochaetota</taxon>
        <taxon>Spirochaetia</taxon>
        <taxon>Leptospirales</taxon>
        <taxon>Leptospiraceae</taxon>
        <taxon>Leptospira</taxon>
    </lineage>
</organism>
<dbReference type="BioCyc" id="LINT1001599:G11K9-4788-MONOMER"/>
<comment type="caution">
    <text evidence="1">The sequence shown here is derived from an EMBL/GenBank/DDBJ whole genome shotgun (WGS) entry which is preliminary data.</text>
</comment>
<proteinExistence type="predicted"/>
<evidence type="ECO:0000313" key="1">
    <source>
        <dbReference type="EMBL" id="EMG07927.1"/>
    </source>
</evidence>
<protein>
    <submittedName>
        <fullName evidence="1">Uncharacterized protein</fullName>
    </submittedName>
</protein>
<gene>
    <name evidence="1" type="ORF">LEP1GSC151_2109</name>
</gene>